<name>A0A4Z1KMA5_9HELO</name>
<dbReference type="Proteomes" id="UP000297280">
    <property type="component" value="Unassembled WGS sequence"/>
</dbReference>
<dbReference type="AlphaFoldDB" id="A0A4Z1KMA5"/>
<comment type="caution">
    <text evidence="2">The sequence shown here is derived from an EMBL/GenBank/DDBJ whole genome shotgun (WGS) entry which is preliminary data.</text>
</comment>
<evidence type="ECO:0000313" key="2">
    <source>
        <dbReference type="EMBL" id="TGO85432.1"/>
    </source>
</evidence>
<dbReference type="OrthoDB" id="3559387at2759"/>
<proteinExistence type="predicted"/>
<reference evidence="2 3" key="1">
    <citation type="submission" date="2017-12" db="EMBL/GenBank/DDBJ databases">
        <title>Comparative genomics of Botrytis spp.</title>
        <authorList>
            <person name="Valero-Jimenez C.A."/>
            <person name="Tapia P."/>
            <person name="Veloso J."/>
            <person name="Silva-Moreno E."/>
            <person name="Staats M."/>
            <person name="Valdes J.H."/>
            <person name="Van Kan J.A.L."/>
        </authorList>
    </citation>
    <scope>NUCLEOTIDE SEQUENCE [LARGE SCALE GENOMIC DNA]</scope>
    <source>
        <strain evidence="2 3">MUCL3349</strain>
    </source>
</reference>
<feature type="region of interest" description="Disordered" evidence="1">
    <location>
        <begin position="22"/>
        <end position="182"/>
    </location>
</feature>
<dbReference type="EMBL" id="PQXO01000395">
    <property type="protein sequence ID" value="TGO85432.1"/>
    <property type="molecule type" value="Genomic_DNA"/>
</dbReference>
<organism evidence="2 3">
    <name type="scientific">Botrytis porri</name>
    <dbReference type="NCBI Taxonomy" id="87229"/>
    <lineage>
        <taxon>Eukaryota</taxon>
        <taxon>Fungi</taxon>
        <taxon>Dikarya</taxon>
        <taxon>Ascomycota</taxon>
        <taxon>Pezizomycotina</taxon>
        <taxon>Leotiomycetes</taxon>
        <taxon>Helotiales</taxon>
        <taxon>Sclerotiniaceae</taxon>
        <taxon>Botrytis</taxon>
    </lineage>
</organism>
<evidence type="ECO:0000256" key="1">
    <source>
        <dbReference type="SAM" id="MobiDB-lite"/>
    </source>
</evidence>
<sequence length="182" mass="19547">MTSPKSTLKSKAKAPASISHLAAAPLSAPSSTPIGTMPLTKESAIIRLQPKSKRAASPTRSEDAPVDTSSSMPTETIPPTKKSTKIRLQLKNKRPGSPAPSEGTPISSSSSSTPTGTMSLTKRSTEIDNLLKRTAVKRPFTWPRPPPYIYDRDSTRPHRMTRTEAPLEPELQGHGNEGLLGE</sequence>
<evidence type="ECO:0000313" key="3">
    <source>
        <dbReference type="Proteomes" id="UP000297280"/>
    </source>
</evidence>
<protein>
    <submittedName>
        <fullName evidence="2">Uncharacterized protein</fullName>
    </submittedName>
</protein>
<gene>
    <name evidence="2" type="ORF">BPOR_0396g00040</name>
</gene>
<feature type="compositionally biased region" description="Low complexity" evidence="1">
    <location>
        <begin position="100"/>
        <end position="121"/>
    </location>
</feature>
<feature type="compositionally biased region" description="Basic residues" evidence="1">
    <location>
        <begin position="82"/>
        <end position="94"/>
    </location>
</feature>
<accession>A0A4Z1KMA5</accession>
<keyword evidence="3" id="KW-1185">Reference proteome</keyword>
<feature type="compositionally biased region" description="Low complexity" evidence="1">
    <location>
        <begin position="22"/>
        <end position="33"/>
    </location>
</feature>